<dbReference type="HOGENOM" id="CLU_001499_0_4_1"/>
<feature type="domain" description="Bromo" evidence="4">
    <location>
        <begin position="49"/>
        <end position="121"/>
    </location>
</feature>
<feature type="region of interest" description="Disordered" evidence="3">
    <location>
        <begin position="298"/>
        <end position="318"/>
    </location>
</feature>
<dbReference type="Pfam" id="PF00439">
    <property type="entry name" value="Bromodomain"/>
    <property type="match status" value="2"/>
</dbReference>
<evidence type="ECO:0000259" key="4">
    <source>
        <dbReference type="PROSITE" id="PS50014"/>
    </source>
</evidence>
<dbReference type="PROSITE" id="PS50014">
    <property type="entry name" value="BROMODOMAIN_2"/>
    <property type="match status" value="2"/>
</dbReference>
<evidence type="ECO:0000256" key="1">
    <source>
        <dbReference type="ARBA" id="ARBA00023117"/>
    </source>
</evidence>
<dbReference type="PROSITE" id="PS00633">
    <property type="entry name" value="BROMODOMAIN_1"/>
    <property type="match status" value="1"/>
</dbReference>
<protein>
    <submittedName>
        <fullName evidence="6">Bromo domain-containing protein</fullName>
    </submittedName>
</protein>
<dbReference type="Gene3D" id="1.20.1270.220">
    <property type="match status" value="1"/>
</dbReference>
<dbReference type="InterPro" id="IPR001487">
    <property type="entry name" value="Bromodomain"/>
</dbReference>
<dbReference type="GO" id="GO:0005634">
    <property type="term" value="C:nucleus"/>
    <property type="evidence" value="ECO:0007669"/>
    <property type="project" value="TreeGrafter"/>
</dbReference>
<dbReference type="GO" id="GO:0006355">
    <property type="term" value="P:regulation of DNA-templated transcription"/>
    <property type="evidence" value="ECO:0007669"/>
    <property type="project" value="TreeGrafter"/>
</dbReference>
<evidence type="ECO:0000313" key="7">
    <source>
        <dbReference type="Proteomes" id="UP000030755"/>
    </source>
</evidence>
<feature type="region of interest" description="Disordered" evidence="3">
    <location>
        <begin position="434"/>
        <end position="475"/>
    </location>
</feature>
<feature type="compositionally biased region" description="Acidic residues" evidence="3">
    <location>
        <begin position="298"/>
        <end position="314"/>
    </location>
</feature>
<feature type="domain" description="Bromo" evidence="4">
    <location>
        <begin position="204"/>
        <end position="276"/>
    </location>
</feature>
<dbReference type="PRINTS" id="PR00503">
    <property type="entry name" value="BROMODOMAIN"/>
</dbReference>
<dbReference type="InterPro" id="IPR038336">
    <property type="entry name" value="NET_sf"/>
</dbReference>
<organism evidence="6 7">
    <name type="scientific">Rozella allomycis (strain CSF55)</name>
    <dbReference type="NCBI Taxonomy" id="988480"/>
    <lineage>
        <taxon>Eukaryota</taxon>
        <taxon>Fungi</taxon>
        <taxon>Fungi incertae sedis</taxon>
        <taxon>Cryptomycota</taxon>
        <taxon>Cryptomycota incertae sedis</taxon>
        <taxon>Rozella</taxon>
    </lineage>
</organism>
<evidence type="ECO:0000313" key="6">
    <source>
        <dbReference type="EMBL" id="EPZ32539.1"/>
    </source>
</evidence>
<dbReference type="InterPro" id="IPR018359">
    <property type="entry name" value="Bromodomain_CS"/>
</dbReference>
<dbReference type="InterPro" id="IPR050935">
    <property type="entry name" value="Bromo_chromatin_reader"/>
</dbReference>
<feature type="region of interest" description="Disordered" evidence="3">
    <location>
        <begin position="334"/>
        <end position="364"/>
    </location>
</feature>
<keyword evidence="1 2" id="KW-0103">Bromodomain</keyword>
<accession>A0A075AVH1</accession>
<gene>
    <name evidence="6" type="ORF">O9G_002316</name>
</gene>
<dbReference type="Gene3D" id="1.20.920.10">
    <property type="entry name" value="Bromodomain-like"/>
    <property type="match status" value="2"/>
</dbReference>
<dbReference type="AlphaFoldDB" id="A0A075AVH1"/>
<dbReference type="PANTHER" id="PTHR22880:SF225">
    <property type="entry name" value="BROMODOMAIN-CONTAINING PROTEIN BET-1-RELATED"/>
    <property type="match status" value="1"/>
</dbReference>
<dbReference type="Pfam" id="PF17035">
    <property type="entry name" value="BET"/>
    <property type="match status" value="1"/>
</dbReference>
<sequence>MSVFQSVYDSSMNSSGLRSDTGNDGSTRPKGTIVREQLKYCTTILKALRRHKDASPFLLPVDPIALNIPDYPTIIKVPMDLSTMGKKLDSAAYESADEFINDFKLMINNCFVYNGSESPISKMAKNLEKSFNSYLTKMPTEQSPVGSLYDDERRRRNSNSMHSPDVKRASRARGSIANQVVRKNTQNEHLKYCLQIWKDLTKKSYQDIAWPFLEPVDPIALGVPTYFDIIKHPMDLSTIKKKIDSREYRTSDEFHDDVLLMFNNCRTFNPPDSEIVQMCNKFENVFLNKWKDKPIFTDDFDESSDETDGEYSSDEDSRAIKSIKAQIQNLKSQLNQLRAKKRKPQRKPESATSVSTPAKPSVQKPLYRPLTFEEKKKLSEDINNLNQNQILMVVDIIQKSMPTLKTSETDEIELEIDALDVKTLNEIKNFVNKCNNPTHHDDDPNKIVLSESATQSAHTSSRAPSPIKEPLSSVI</sequence>
<dbReference type="PROSITE" id="PS51525">
    <property type="entry name" value="NET"/>
    <property type="match status" value="1"/>
</dbReference>
<evidence type="ECO:0000259" key="5">
    <source>
        <dbReference type="PROSITE" id="PS51525"/>
    </source>
</evidence>
<dbReference type="EMBL" id="KE561145">
    <property type="protein sequence ID" value="EPZ32539.1"/>
    <property type="molecule type" value="Genomic_DNA"/>
</dbReference>
<feature type="compositionally biased region" description="Polar residues" evidence="3">
    <location>
        <begin position="1"/>
        <end position="26"/>
    </location>
</feature>
<feature type="region of interest" description="Disordered" evidence="3">
    <location>
        <begin position="138"/>
        <end position="178"/>
    </location>
</feature>
<feature type="compositionally biased region" description="Polar residues" evidence="3">
    <location>
        <begin position="451"/>
        <end position="463"/>
    </location>
</feature>
<dbReference type="OMA" id="QQITKEH"/>
<reference evidence="6 7" key="1">
    <citation type="journal article" date="2013" name="Curr. Biol.">
        <title>Shared signatures of parasitism and phylogenomics unite Cryptomycota and microsporidia.</title>
        <authorList>
            <person name="James T.Y."/>
            <person name="Pelin A."/>
            <person name="Bonen L."/>
            <person name="Ahrendt S."/>
            <person name="Sain D."/>
            <person name="Corradi N."/>
            <person name="Stajich J.E."/>
        </authorList>
    </citation>
    <scope>NUCLEOTIDE SEQUENCE [LARGE SCALE GENOMIC DNA]</scope>
    <source>
        <strain evidence="6 7">CSF55</strain>
    </source>
</reference>
<dbReference type="STRING" id="988480.A0A075AVH1"/>
<dbReference type="GO" id="GO:0006338">
    <property type="term" value="P:chromatin remodeling"/>
    <property type="evidence" value="ECO:0007669"/>
    <property type="project" value="TreeGrafter"/>
</dbReference>
<proteinExistence type="predicted"/>
<dbReference type="InterPro" id="IPR036427">
    <property type="entry name" value="Bromodomain-like_sf"/>
</dbReference>
<dbReference type="SUPFAM" id="SSF47370">
    <property type="entry name" value="Bromodomain"/>
    <property type="match status" value="2"/>
</dbReference>
<dbReference type="SMART" id="SM00297">
    <property type="entry name" value="BROMO"/>
    <property type="match status" value="2"/>
</dbReference>
<dbReference type="Proteomes" id="UP000030755">
    <property type="component" value="Unassembled WGS sequence"/>
</dbReference>
<evidence type="ECO:0000256" key="3">
    <source>
        <dbReference type="SAM" id="MobiDB-lite"/>
    </source>
</evidence>
<dbReference type="GO" id="GO:0000785">
    <property type="term" value="C:chromatin"/>
    <property type="evidence" value="ECO:0007669"/>
    <property type="project" value="TreeGrafter"/>
</dbReference>
<dbReference type="InterPro" id="IPR027353">
    <property type="entry name" value="NET_dom"/>
</dbReference>
<evidence type="ECO:0000256" key="2">
    <source>
        <dbReference type="PROSITE-ProRule" id="PRU00035"/>
    </source>
</evidence>
<dbReference type="OrthoDB" id="784962at2759"/>
<name>A0A075AVH1_ROZAC</name>
<feature type="region of interest" description="Disordered" evidence="3">
    <location>
        <begin position="1"/>
        <end position="31"/>
    </location>
</feature>
<keyword evidence="7" id="KW-1185">Reference proteome</keyword>
<feature type="domain" description="NET" evidence="5">
    <location>
        <begin position="360"/>
        <end position="442"/>
    </location>
</feature>
<dbReference type="PANTHER" id="PTHR22880">
    <property type="entry name" value="FALZ-RELATED BROMODOMAIN-CONTAINING PROTEINS"/>
    <property type="match status" value="1"/>
</dbReference>